<dbReference type="InterPro" id="IPR036866">
    <property type="entry name" value="RibonucZ/Hydroxyglut_hydro"/>
</dbReference>
<feature type="non-terminal residue" evidence="1">
    <location>
        <position position="1"/>
    </location>
</feature>
<dbReference type="PANTHER" id="PTHR43546">
    <property type="entry name" value="UPF0173 METAL-DEPENDENT HYDROLASE MJ1163-RELATED"/>
    <property type="match status" value="1"/>
</dbReference>
<evidence type="ECO:0000313" key="1">
    <source>
        <dbReference type="EMBL" id="KKL58768.1"/>
    </source>
</evidence>
<protein>
    <recommendedName>
        <fullName evidence="2">Metallo-beta-lactamase domain-containing protein</fullName>
    </recommendedName>
</protein>
<dbReference type="AlphaFoldDB" id="A0A0F9DAQ7"/>
<dbReference type="InterPro" id="IPR050114">
    <property type="entry name" value="UPF0173_UPF0282_UlaG_hydrolase"/>
</dbReference>
<gene>
    <name evidence="1" type="ORF">LCGC14_2222060</name>
</gene>
<dbReference type="Pfam" id="PF13483">
    <property type="entry name" value="Lactamase_B_3"/>
    <property type="match status" value="1"/>
</dbReference>
<evidence type="ECO:0008006" key="2">
    <source>
        <dbReference type="Google" id="ProtNLM"/>
    </source>
</evidence>
<comment type="caution">
    <text evidence="1">The sequence shown here is derived from an EMBL/GenBank/DDBJ whole genome shotgun (WGS) entry which is preliminary data.</text>
</comment>
<dbReference type="SUPFAM" id="SSF56281">
    <property type="entry name" value="Metallo-hydrolase/oxidoreductase"/>
    <property type="match status" value="1"/>
</dbReference>
<reference evidence="1" key="1">
    <citation type="journal article" date="2015" name="Nature">
        <title>Complex archaea that bridge the gap between prokaryotes and eukaryotes.</title>
        <authorList>
            <person name="Spang A."/>
            <person name="Saw J.H."/>
            <person name="Jorgensen S.L."/>
            <person name="Zaremba-Niedzwiedzka K."/>
            <person name="Martijn J."/>
            <person name="Lind A.E."/>
            <person name="van Eijk R."/>
            <person name="Schleper C."/>
            <person name="Guy L."/>
            <person name="Ettema T.J."/>
        </authorList>
    </citation>
    <scope>NUCLEOTIDE SEQUENCE</scope>
</reference>
<organism evidence="1">
    <name type="scientific">marine sediment metagenome</name>
    <dbReference type="NCBI Taxonomy" id="412755"/>
    <lineage>
        <taxon>unclassified sequences</taxon>
        <taxon>metagenomes</taxon>
        <taxon>ecological metagenomes</taxon>
    </lineage>
</organism>
<dbReference type="Gene3D" id="3.60.15.10">
    <property type="entry name" value="Ribonuclease Z/Hydroxyacylglutathione hydrolase-like"/>
    <property type="match status" value="1"/>
</dbReference>
<proteinExistence type="predicted"/>
<accession>A0A0F9DAQ7</accession>
<name>A0A0F9DAQ7_9ZZZZ</name>
<dbReference type="EMBL" id="LAZR01029707">
    <property type="protein sequence ID" value="KKL58768.1"/>
    <property type="molecule type" value="Genomic_DNA"/>
</dbReference>
<dbReference type="PANTHER" id="PTHR43546:SF3">
    <property type="entry name" value="UPF0173 METAL-DEPENDENT HYDROLASE MJ1163"/>
    <property type="match status" value="1"/>
</dbReference>
<sequence length="387" mass="43963">AKLARRRAFWALNSLPARMRREGYGSWPNWFARKTRGQLRLLARDHLAEMAQRFEGADFASLAADVAEADARRDDRHRWIRDALRVAAAALASHPPATGDQAVREQALLLLDFPLNVRRSRHWRVHVGRFYQRCMARALDEIAHTRVREGLHVWKMYNMGFVVKSARHCVGFDIHPGSRRTGPLSAHQQDRLAGMLDAALVSHLHFDHLHAGFLRRMLAAGKQIVLPPTLRPGLKGRNVHRVYGRRAGLTRIGKLSVRSLPGWQRLLTRNNVYVVDIDGHRVLHNGDNTRHGVYYRVSELGPIDVILANCWSGFGQWDHLSEAQLLITGHENELSHVVSMRAPFRRTYAKVRRMGLLPEGLDAPSAAGPDCRVLSWGEGLRWRSTRA</sequence>